<feature type="region of interest" description="Disordered" evidence="5">
    <location>
        <begin position="255"/>
        <end position="293"/>
    </location>
</feature>
<dbReference type="Proteomes" id="UP000324585">
    <property type="component" value="Unassembled WGS sequence"/>
</dbReference>
<evidence type="ECO:0000313" key="9">
    <source>
        <dbReference type="EMBL" id="KAA8497335.1"/>
    </source>
</evidence>
<feature type="transmembrane region" description="Helical" evidence="6">
    <location>
        <begin position="317"/>
        <end position="340"/>
    </location>
</feature>
<dbReference type="InterPro" id="IPR046756">
    <property type="entry name" value="VAS1/VOA1_TM"/>
</dbReference>
<evidence type="ECO:0000256" key="1">
    <source>
        <dbReference type="ARBA" id="ARBA00004167"/>
    </source>
</evidence>
<sequence length="359" mass="38442">MAARKMVGAAVLALAACAVVAGMCGAHEMIAWSADGRAAPLLPSAACVGHDQRPSDPTCEYSDGSRLDETVLLRVARGDLLASDATQHEPGPSRGRPAITVVVVQDAPLDVKQVERALKIASHKLDQEPAWLRASFTSSGSSDQKIIQELERATGATSVTACVLASLERTLDTMERTAGRTDNAHSTELVVVFLGDENLAEELYAPRDPVRGLNGFEAVADAAYRLARLVDNKVVLVWTENVPQLGSRALLEQVRREDQPEEGDDDAFAPPRANEPELLADNSDDGEQVGTKKNNSQQFSFTQKGDLPPPPISPAGFMGLLVMLLLVTIFYFGFSCLFAIQTPYAFASPDGDAAAKKNQ</sequence>
<name>A0A5J4Z229_PORPP</name>
<dbReference type="Pfam" id="PF20520">
    <property type="entry name" value="Ac45-VOA1_TM"/>
    <property type="match status" value="1"/>
</dbReference>
<evidence type="ECO:0000256" key="2">
    <source>
        <dbReference type="ARBA" id="ARBA00022692"/>
    </source>
</evidence>
<gene>
    <name evidence="9" type="ORF">FVE85_1064</name>
</gene>
<proteinExistence type="predicted"/>
<keyword evidence="10" id="KW-1185">Reference proteome</keyword>
<reference evidence="10" key="1">
    <citation type="journal article" date="2019" name="Nat. Commun.">
        <title>Expansion of phycobilisome linker gene families in mesophilic red algae.</title>
        <authorList>
            <person name="Lee J."/>
            <person name="Kim D."/>
            <person name="Bhattacharya D."/>
            <person name="Yoon H.S."/>
        </authorList>
    </citation>
    <scope>NUCLEOTIDE SEQUENCE [LARGE SCALE GENOMIC DNA]</scope>
    <source>
        <strain evidence="10">CCMP 1328</strain>
    </source>
</reference>
<dbReference type="GO" id="GO:0016020">
    <property type="term" value="C:membrane"/>
    <property type="evidence" value="ECO:0007669"/>
    <property type="project" value="UniProtKB-SubCell"/>
</dbReference>
<keyword evidence="7" id="KW-0732">Signal</keyword>
<evidence type="ECO:0000256" key="7">
    <source>
        <dbReference type="SAM" id="SignalP"/>
    </source>
</evidence>
<keyword evidence="2 6" id="KW-0812">Transmembrane</keyword>
<comment type="subcellular location">
    <subcellularLocation>
        <location evidence="1">Membrane</location>
        <topology evidence="1">Single-pass membrane protein</topology>
    </subcellularLocation>
</comment>
<dbReference type="AlphaFoldDB" id="A0A5J4Z229"/>
<organism evidence="9 10">
    <name type="scientific">Porphyridium purpureum</name>
    <name type="common">Red alga</name>
    <name type="synonym">Porphyridium cruentum</name>
    <dbReference type="NCBI Taxonomy" id="35688"/>
    <lineage>
        <taxon>Eukaryota</taxon>
        <taxon>Rhodophyta</taxon>
        <taxon>Bangiophyceae</taxon>
        <taxon>Porphyridiales</taxon>
        <taxon>Porphyridiaceae</taxon>
        <taxon>Porphyridium</taxon>
    </lineage>
</organism>
<evidence type="ECO:0000259" key="8">
    <source>
        <dbReference type="Pfam" id="PF20520"/>
    </source>
</evidence>
<dbReference type="PROSITE" id="PS51257">
    <property type="entry name" value="PROKAR_LIPOPROTEIN"/>
    <property type="match status" value="1"/>
</dbReference>
<keyword evidence="3 6" id="KW-1133">Transmembrane helix</keyword>
<dbReference type="EMBL" id="VRMN01000002">
    <property type="protein sequence ID" value="KAA8497335.1"/>
    <property type="molecule type" value="Genomic_DNA"/>
</dbReference>
<comment type="caution">
    <text evidence="9">The sequence shown here is derived from an EMBL/GenBank/DDBJ whole genome shotgun (WGS) entry which is preliminary data.</text>
</comment>
<feature type="chain" id="PRO_5023919632" description="V-type proton ATPase subunit S1/VOA1 transmembrane domain-containing protein" evidence="7">
    <location>
        <begin position="22"/>
        <end position="359"/>
    </location>
</feature>
<evidence type="ECO:0000256" key="6">
    <source>
        <dbReference type="SAM" id="Phobius"/>
    </source>
</evidence>
<evidence type="ECO:0000313" key="10">
    <source>
        <dbReference type="Proteomes" id="UP000324585"/>
    </source>
</evidence>
<keyword evidence="4 6" id="KW-0472">Membrane</keyword>
<feature type="signal peptide" evidence="7">
    <location>
        <begin position="1"/>
        <end position="21"/>
    </location>
</feature>
<protein>
    <recommendedName>
        <fullName evidence="8">V-type proton ATPase subunit S1/VOA1 transmembrane domain-containing protein</fullName>
    </recommendedName>
</protein>
<accession>A0A5J4Z229</accession>
<feature type="domain" description="V-type proton ATPase subunit S1/VOA1 transmembrane" evidence="8">
    <location>
        <begin position="313"/>
        <end position="346"/>
    </location>
</feature>
<evidence type="ECO:0000256" key="4">
    <source>
        <dbReference type="ARBA" id="ARBA00023136"/>
    </source>
</evidence>
<evidence type="ECO:0000256" key="5">
    <source>
        <dbReference type="SAM" id="MobiDB-lite"/>
    </source>
</evidence>
<evidence type="ECO:0000256" key="3">
    <source>
        <dbReference type="ARBA" id="ARBA00022989"/>
    </source>
</evidence>